<organism evidence="1 2">
    <name type="scientific">Phakopsora pachyrhizi</name>
    <name type="common">Asian soybean rust disease fungus</name>
    <dbReference type="NCBI Taxonomy" id="170000"/>
    <lineage>
        <taxon>Eukaryota</taxon>
        <taxon>Fungi</taxon>
        <taxon>Dikarya</taxon>
        <taxon>Basidiomycota</taxon>
        <taxon>Pucciniomycotina</taxon>
        <taxon>Pucciniomycetes</taxon>
        <taxon>Pucciniales</taxon>
        <taxon>Phakopsoraceae</taxon>
        <taxon>Phakopsora</taxon>
    </lineage>
</organism>
<evidence type="ECO:0000313" key="2">
    <source>
        <dbReference type="Proteomes" id="UP001153365"/>
    </source>
</evidence>
<name>A0AAV0ARP9_PHAPC</name>
<proteinExistence type="predicted"/>
<sequence length="79" mass="9052">CFGFLSAIELILKKRTPPPCAVEPVWRDLGIYINQLFSKSFLTPNCLFSFQRPQIILMAKALTSDFLQCVKNSFPDVHF</sequence>
<accession>A0AAV0ARP9</accession>
<evidence type="ECO:0000313" key="1">
    <source>
        <dbReference type="EMBL" id="CAH7670182.1"/>
    </source>
</evidence>
<protein>
    <submittedName>
        <fullName evidence="1">Uncharacterized protein</fullName>
    </submittedName>
</protein>
<comment type="caution">
    <text evidence="1">The sequence shown here is derived from an EMBL/GenBank/DDBJ whole genome shotgun (WGS) entry which is preliminary data.</text>
</comment>
<dbReference type="Proteomes" id="UP001153365">
    <property type="component" value="Unassembled WGS sequence"/>
</dbReference>
<keyword evidence="2" id="KW-1185">Reference proteome</keyword>
<dbReference type="AlphaFoldDB" id="A0AAV0ARP9"/>
<feature type="non-terminal residue" evidence="1">
    <location>
        <position position="1"/>
    </location>
</feature>
<reference evidence="1" key="1">
    <citation type="submission" date="2022-06" db="EMBL/GenBank/DDBJ databases">
        <authorList>
            <consortium name="SYNGENTA / RWTH Aachen University"/>
        </authorList>
    </citation>
    <scope>NUCLEOTIDE SEQUENCE</scope>
</reference>
<dbReference type="EMBL" id="CALTRL010000952">
    <property type="protein sequence ID" value="CAH7670182.1"/>
    <property type="molecule type" value="Genomic_DNA"/>
</dbReference>
<gene>
    <name evidence="1" type="ORF">PPACK8108_LOCUS4895</name>
</gene>